<dbReference type="InterPro" id="IPR036220">
    <property type="entry name" value="UDP-Glc/GDP-Man_DH_C_sf"/>
</dbReference>
<protein>
    <submittedName>
        <fullName evidence="5">Nucleotide sugar dehydrogenase</fullName>
    </submittedName>
</protein>
<evidence type="ECO:0000256" key="2">
    <source>
        <dbReference type="ARBA" id="ARBA00023027"/>
    </source>
</evidence>
<dbReference type="PIRSF" id="PIRSF000124">
    <property type="entry name" value="UDPglc_GDPman_dh"/>
    <property type="match status" value="1"/>
</dbReference>
<dbReference type="Proteomes" id="UP000253094">
    <property type="component" value="Unassembled WGS sequence"/>
</dbReference>
<dbReference type="PANTHER" id="PTHR43491">
    <property type="entry name" value="UDP-N-ACETYL-D-MANNOSAMINE DEHYDROGENASE"/>
    <property type="match status" value="1"/>
</dbReference>
<dbReference type="Gene3D" id="3.40.50.720">
    <property type="entry name" value="NAD(P)-binding Rossmann-like Domain"/>
    <property type="match status" value="2"/>
</dbReference>
<comment type="caution">
    <text evidence="5">The sequence shown here is derived from an EMBL/GenBank/DDBJ whole genome shotgun (WGS) entry which is preliminary data.</text>
</comment>
<dbReference type="NCBIfam" id="TIGR03026">
    <property type="entry name" value="NDP-sugDHase"/>
    <property type="match status" value="1"/>
</dbReference>
<gene>
    <name evidence="5" type="ORF">DQ384_20275</name>
</gene>
<dbReference type="Pfam" id="PF03720">
    <property type="entry name" value="UDPG_MGDP_dh_C"/>
    <property type="match status" value="1"/>
</dbReference>
<keyword evidence="2" id="KW-0520">NAD</keyword>
<dbReference type="OrthoDB" id="5193947at2"/>
<evidence type="ECO:0000313" key="5">
    <source>
        <dbReference type="EMBL" id="RCG29397.1"/>
    </source>
</evidence>
<evidence type="ECO:0000256" key="1">
    <source>
        <dbReference type="ARBA" id="ARBA00023002"/>
    </source>
</evidence>
<dbReference type="GO" id="GO:0000271">
    <property type="term" value="P:polysaccharide biosynthetic process"/>
    <property type="evidence" value="ECO:0007669"/>
    <property type="project" value="InterPro"/>
</dbReference>
<dbReference type="SUPFAM" id="SSF51735">
    <property type="entry name" value="NAD(P)-binding Rossmann-fold domains"/>
    <property type="match status" value="1"/>
</dbReference>
<dbReference type="SUPFAM" id="SSF52413">
    <property type="entry name" value="UDP-glucose/GDP-mannose dehydrogenase C-terminal domain"/>
    <property type="match status" value="1"/>
</dbReference>
<accession>A0A367FI63</accession>
<sequence>MGDKLVVVGQGYVGLPLAMRAVEAGFDVVGLDVDAWRVKRLNAGESYIEDVGDDVLAEARGSGRYLATTDYARAAGFDVCVITVPTPLREGVPDLRHITEAGRSIAPFVRPGATVVLESTTYPGTTEEHLRGVLEEGSELRTPEDFSLGYSPERIDPGNPRWRLENTPKIVSGIDPASLRKVRDFYERIVEHAVPVSSPRVAELCKLLENTFRHVNVALVNELSIFAEQLGIDVWEAIDAASTKPFGYMRFTPGPGVGGHCLPIDPSYLSWKVKRSLGHNFRFVELANDINDHMPDYVVHRLSLALNRQGKPVLRSKILALGLAYKKNTGDIRESPAIEVVKALIKLGAEVKAADPHVDAHPLPGGLTLVEATAWEMAQADVVVVLTDHERFDYEMVQRAAAYVFDTRNRCKGPNVERL</sequence>
<dbReference type="RefSeq" id="WP_114030433.1">
    <property type="nucleotide sequence ID" value="NZ_QOIL01000011.1"/>
</dbReference>
<dbReference type="InterPro" id="IPR014027">
    <property type="entry name" value="UDP-Glc/GDP-Man_DH_C"/>
</dbReference>
<dbReference type="InterPro" id="IPR001732">
    <property type="entry name" value="UDP-Glc/GDP-Man_DH_N"/>
</dbReference>
<dbReference type="Pfam" id="PF03721">
    <property type="entry name" value="UDPG_MGDP_dh_N"/>
    <property type="match status" value="1"/>
</dbReference>
<feature type="domain" description="UDP-glucose/GDP-mannose dehydrogenase C-terminal" evidence="4">
    <location>
        <begin position="319"/>
        <end position="413"/>
    </location>
</feature>
<dbReference type="GO" id="GO:0016628">
    <property type="term" value="F:oxidoreductase activity, acting on the CH-CH group of donors, NAD or NADP as acceptor"/>
    <property type="evidence" value="ECO:0007669"/>
    <property type="project" value="InterPro"/>
</dbReference>
<dbReference type="PIRSF" id="PIRSF500136">
    <property type="entry name" value="UDP_ManNAc_DH"/>
    <property type="match status" value="1"/>
</dbReference>
<proteinExistence type="inferred from homology"/>
<dbReference type="AlphaFoldDB" id="A0A367FI63"/>
<comment type="similarity">
    <text evidence="3">Belongs to the UDP-glucose/GDP-mannose dehydrogenase family.</text>
</comment>
<dbReference type="InterPro" id="IPR014026">
    <property type="entry name" value="UDP-Glc/GDP-Man_DH_dimer"/>
</dbReference>
<evidence type="ECO:0000313" key="6">
    <source>
        <dbReference type="Proteomes" id="UP000253094"/>
    </source>
</evidence>
<dbReference type="PANTHER" id="PTHR43491:SF1">
    <property type="entry name" value="UDP-N-ACETYL-D-MANNOSAMINE DEHYDROGENASE"/>
    <property type="match status" value="1"/>
</dbReference>
<evidence type="ECO:0000256" key="3">
    <source>
        <dbReference type="PIRNR" id="PIRNR000124"/>
    </source>
</evidence>
<name>A0A367FI63_9ACTN</name>
<dbReference type="SUPFAM" id="SSF48179">
    <property type="entry name" value="6-phosphogluconate dehydrogenase C-terminal domain-like"/>
    <property type="match status" value="1"/>
</dbReference>
<organism evidence="5 6">
    <name type="scientific">Sphaerisporangium album</name>
    <dbReference type="NCBI Taxonomy" id="509200"/>
    <lineage>
        <taxon>Bacteria</taxon>
        <taxon>Bacillati</taxon>
        <taxon>Actinomycetota</taxon>
        <taxon>Actinomycetes</taxon>
        <taxon>Streptosporangiales</taxon>
        <taxon>Streptosporangiaceae</taxon>
        <taxon>Sphaerisporangium</taxon>
    </lineage>
</organism>
<keyword evidence="1" id="KW-0560">Oxidoreductase</keyword>
<reference evidence="5 6" key="1">
    <citation type="submission" date="2018-06" db="EMBL/GenBank/DDBJ databases">
        <title>Sphaerisporangium craniellae sp. nov., isolated from a marine sponge in the South China Sea.</title>
        <authorList>
            <person name="Li L."/>
        </authorList>
    </citation>
    <scope>NUCLEOTIDE SEQUENCE [LARGE SCALE GENOMIC DNA]</scope>
    <source>
        <strain evidence="5 6">CCTCC AA 208026</strain>
    </source>
</reference>
<dbReference type="EMBL" id="QOIL01000011">
    <property type="protein sequence ID" value="RCG29397.1"/>
    <property type="molecule type" value="Genomic_DNA"/>
</dbReference>
<dbReference type="Pfam" id="PF00984">
    <property type="entry name" value="UDPG_MGDP_dh"/>
    <property type="match status" value="1"/>
</dbReference>
<dbReference type="InterPro" id="IPR017476">
    <property type="entry name" value="UDP-Glc/GDP-Man"/>
</dbReference>
<dbReference type="InterPro" id="IPR036291">
    <property type="entry name" value="NAD(P)-bd_dom_sf"/>
</dbReference>
<dbReference type="SMART" id="SM00984">
    <property type="entry name" value="UDPG_MGDP_dh_C"/>
    <property type="match status" value="1"/>
</dbReference>
<dbReference type="InterPro" id="IPR028359">
    <property type="entry name" value="UDP_ManNAc/GlcNAc_DH"/>
</dbReference>
<dbReference type="GO" id="GO:0051287">
    <property type="term" value="F:NAD binding"/>
    <property type="evidence" value="ECO:0007669"/>
    <property type="project" value="InterPro"/>
</dbReference>
<dbReference type="GO" id="GO:0016616">
    <property type="term" value="F:oxidoreductase activity, acting on the CH-OH group of donors, NAD or NADP as acceptor"/>
    <property type="evidence" value="ECO:0007669"/>
    <property type="project" value="InterPro"/>
</dbReference>
<dbReference type="InterPro" id="IPR008927">
    <property type="entry name" value="6-PGluconate_DH-like_C_sf"/>
</dbReference>
<keyword evidence="6" id="KW-1185">Reference proteome</keyword>
<evidence type="ECO:0000259" key="4">
    <source>
        <dbReference type="SMART" id="SM00984"/>
    </source>
</evidence>